<evidence type="ECO:0000313" key="4">
    <source>
        <dbReference type="Proteomes" id="UP000325313"/>
    </source>
</evidence>
<dbReference type="Proteomes" id="UP000325313">
    <property type="component" value="Unassembled WGS sequence"/>
</dbReference>
<evidence type="ECO:0000313" key="3">
    <source>
        <dbReference type="Proteomes" id="UP000324748"/>
    </source>
</evidence>
<protein>
    <submittedName>
        <fullName evidence="2">Uncharacterized protein</fullName>
    </submittedName>
</protein>
<comment type="caution">
    <text evidence="2">The sequence shown here is derived from an EMBL/GenBank/DDBJ whole genome shotgun (WGS) entry which is preliminary data.</text>
</comment>
<dbReference type="AlphaFoldDB" id="A0A5B0PWW3"/>
<evidence type="ECO:0000313" key="1">
    <source>
        <dbReference type="EMBL" id="KAA1088389.1"/>
    </source>
</evidence>
<reference evidence="3 4" key="1">
    <citation type="submission" date="2019-05" db="EMBL/GenBank/DDBJ databases">
        <title>Emergence of the Ug99 lineage of the wheat stem rust pathogen through somatic hybridization.</title>
        <authorList>
            <person name="Li F."/>
            <person name="Upadhyaya N.M."/>
            <person name="Sperschneider J."/>
            <person name="Matny O."/>
            <person name="Nguyen-Phuc H."/>
            <person name="Mago R."/>
            <person name="Raley C."/>
            <person name="Miller M.E."/>
            <person name="Silverstein K.A.T."/>
            <person name="Henningsen E."/>
            <person name="Hirsch C.D."/>
            <person name="Visser B."/>
            <person name="Pretorius Z.A."/>
            <person name="Steffenson B.J."/>
            <person name="Schwessinger B."/>
            <person name="Dodds P.N."/>
            <person name="Figueroa M."/>
        </authorList>
    </citation>
    <scope>NUCLEOTIDE SEQUENCE [LARGE SCALE GENOMIC DNA]</scope>
    <source>
        <strain evidence="2">21-0</strain>
        <strain evidence="1 4">Ug99</strain>
    </source>
</reference>
<proteinExistence type="predicted"/>
<accession>A0A5B0PWW3</accession>
<evidence type="ECO:0000313" key="2">
    <source>
        <dbReference type="EMBL" id="KAA1105376.1"/>
    </source>
</evidence>
<keyword evidence="3" id="KW-1185">Reference proteome</keyword>
<sequence length="108" mass="12196">MACQSCATPWGTNGIDHGHSSMAVLLSWLATDNHYYQCESIQTANLISSKEYMIVLNCSCINHQYINNPWLPTSVLDCSHHLFNQFVVLDQMNAIMWIFTNTQLGTVV</sequence>
<name>A0A5B0PWW3_PUCGR</name>
<dbReference type="Proteomes" id="UP000324748">
    <property type="component" value="Unassembled WGS sequence"/>
</dbReference>
<dbReference type="EMBL" id="VDEP01000406">
    <property type="protein sequence ID" value="KAA1088389.1"/>
    <property type="molecule type" value="Genomic_DNA"/>
</dbReference>
<organism evidence="2 3">
    <name type="scientific">Puccinia graminis f. sp. tritici</name>
    <dbReference type="NCBI Taxonomy" id="56615"/>
    <lineage>
        <taxon>Eukaryota</taxon>
        <taxon>Fungi</taxon>
        <taxon>Dikarya</taxon>
        <taxon>Basidiomycota</taxon>
        <taxon>Pucciniomycotina</taxon>
        <taxon>Pucciniomycetes</taxon>
        <taxon>Pucciniales</taxon>
        <taxon>Pucciniaceae</taxon>
        <taxon>Puccinia</taxon>
    </lineage>
</organism>
<dbReference type="EMBL" id="VSWC01000040">
    <property type="protein sequence ID" value="KAA1105376.1"/>
    <property type="molecule type" value="Genomic_DNA"/>
</dbReference>
<gene>
    <name evidence="2" type="ORF">PGT21_004904</name>
    <name evidence="1" type="ORF">PGTUg99_022967</name>
</gene>